<evidence type="ECO:0000259" key="4">
    <source>
        <dbReference type="Pfam" id="PF15902"/>
    </source>
</evidence>
<comment type="caution">
    <text evidence="6">The sequence shown here is derived from an EMBL/GenBank/DDBJ whole genome shotgun (WGS) entry which is preliminary data.</text>
</comment>
<dbReference type="RefSeq" id="WP_290255586.1">
    <property type="nucleotide sequence ID" value="NZ_JAUGQQ010000018.1"/>
</dbReference>
<dbReference type="Gene3D" id="2.130.10.10">
    <property type="entry name" value="YVTN repeat-like/Quinoprotein amine dehydrogenase"/>
    <property type="match status" value="4"/>
</dbReference>
<dbReference type="PANTHER" id="PTHR12106">
    <property type="entry name" value="SORTILIN RELATED"/>
    <property type="match status" value="1"/>
</dbReference>
<dbReference type="Pfam" id="PF18962">
    <property type="entry name" value="Por_Secre_tail"/>
    <property type="match status" value="1"/>
</dbReference>
<evidence type="ECO:0000313" key="6">
    <source>
        <dbReference type="EMBL" id="MDN3725494.1"/>
    </source>
</evidence>
<keyword evidence="7" id="KW-1185">Reference proteome</keyword>
<dbReference type="NCBIfam" id="TIGR04183">
    <property type="entry name" value="Por_Secre_tail"/>
    <property type="match status" value="1"/>
</dbReference>
<dbReference type="InterPro" id="IPR050310">
    <property type="entry name" value="VPS10-sortilin"/>
</dbReference>
<dbReference type="InterPro" id="IPR031778">
    <property type="entry name" value="Sortilin_N"/>
</dbReference>
<dbReference type="InterPro" id="IPR026444">
    <property type="entry name" value="Secre_tail"/>
</dbReference>
<name>A0ABT8DNC4_9FLAO</name>
<protein>
    <submittedName>
        <fullName evidence="6">T9SS type A sorting domain-containing protein</fullName>
    </submittedName>
</protein>
<feature type="domain" description="Sortilin N-terminal" evidence="4">
    <location>
        <begin position="537"/>
        <end position="645"/>
    </location>
</feature>
<feature type="chain" id="PRO_5047413620" evidence="3">
    <location>
        <begin position="23"/>
        <end position="769"/>
    </location>
</feature>
<feature type="signal peptide" evidence="3">
    <location>
        <begin position="1"/>
        <end position="22"/>
    </location>
</feature>
<dbReference type="SUPFAM" id="SSF110296">
    <property type="entry name" value="Oligoxyloglucan reducing end-specific cellobiohydrolase"/>
    <property type="match status" value="3"/>
</dbReference>
<keyword evidence="2" id="KW-0677">Repeat</keyword>
<reference evidence="6 7" key="1">
    <citation type="submission" date="2023-06" db="EMBL/GenBank/DDBJ databases">
        <authorList>
            <person name="Ye Y.-Q."/>
            <person name="Du Z.-J."/>
        </authorList>
    </citation>
    <scope>NUCLEOTIDE SEQUENCE [LARGE SCALE GENOMIC DNA]</scope>
    <source>
        <strain evidence="6 7">SDUM287046</strain>
    </source>
</reference>
<gene>
    <name evidence="6" type="ORF">QRD02_13980</name>
</gene>
<sequence length="769" mass="84575">MMKKPITLLFLALCLSFQPSFAQFEVTGSVEFGRIFDLTYDANVPNKIYAVTLGNHIVVSNDNGASWEILYSLLIGQGASIKDLKLSPDGTALTFSAYLPNTSFNEIRVYDIASATITKTFPLPNQMDLAYVSSYDFYDGDMDVLLVDTNFPVGINTEGKTFYTSDGGDNWSEIYYTNNYDTVFLNDVAISPNDPEKLFLTRGNGSTGVDGGLFVSDDAGQNWDEILPGIILDPITFDPTNDQNIWIGTGISFGSTVENLYKSADGGESFSIVPITWTEGILDCINVIRFNENNPSQIIVLEENEIAISEDGGSTWENFVYLDENPESYYYGLNASFNPQNSEEIFISANYVPLFSNDGGETLEWSKSPYFSSTGNMDLFLNGTDASLYYGVQFGYVHRDLNTGIDTPYDIVPLNIFSNNPGQTQYADKVTPNRIYTFQSSFMGSSLKVSNDNGATKTELLSIFTNRFTAVGTFPNEPQTILAAFGGFEANETQLKKIDFSDINNIVVTDITLPALDYIHKIIIDNTGKIMMPIGVEVYSSTDGGTTWTNNSTGLEVMNASDLIFDLQMDPLNADRMALASSKGIFISEDGGENWNRKTTSLVFNVAFSTENEGAMTAATYSSQLSEFALHYSTDSGETWETINNEQLLGIGSSSSTYVFDDNSVTAYIGSFDLGLVEYTIDLNVAGTPDFENGNDAIAIYPNPAREVLNIELKNITVAQVAIYSINGAKILEVENTSNLNISQLAAGMYLIRVKDSNNAVFFKRFVKQ</sequence>
<evidence type="ECO:0000313" key="7">
    <source>
        <dbReference type="Proteomes" id="UP001244787"/>
    </source>
</evidence>
<organism evidence="6 7">
    <name type="scientific">Aequorivita aurantiaca</name>
    <dbReference type="NCBI Taxonomy" id="3053356"/>
    <lineage>
        <taxon>Bacteria</taxon>
        <taxon>Pseudomonadati</taxon>
        <taxon>Bacteroidota</taxon>
        <taxon>Flavobacteriia</taxon>
        <taxon>Flavobacteriales</taxon>
        <taxon>Flavobacteriaceae</taxon>
        <taxon>Aequorivita</taxon>
    </lineage>
</organism>
<evidence type="ECO:0000259" key="5">
    <source>
        <dbReference type="Pfam" id="PF18962"/>
    </source>
</evidence>
<dbReference type="Proteomes" id="UP001244787">
    <property type="component" value="Unassembled WGS sequence"/>
</dbReference>
<accession>A0ABT8DNC4</accession>
<evidence type="ECO:0000256" key="2">
    <source>
        <dbReference type="ARBA" id="ARBA00022737"/>
    </source>
</evidence>
<proteinExistence type="predicted"/>
<evidence type="ECO:0000256" key="1">
    <source>
        <dbReference type="ARBA" id="ARBA00022729"/>
    </source>
</evidence>
<evidence type="ECO:0000256" key="3">
    <source>
        <dbReference type="SAM" id="SignalP"/>
    </source>
</evidence>
<dbReference type="PANTHER" id="PTHR12106:SF27">
    <property type="entry name" value="SORTILIN-RELATED RECEPTOR"/>
    <property type="match status" value="1"/>
</dbReference>
<dbReference type="Pfam" id="PF15902">
    <property type="entry name" value="Sortilin-Vps10"/>
    <property type="match status" value="1"/>
</dbReference>
<keyword evidence="1 3" id="KW-0732">Signal</keyword>
<dbReference type="InterPro" id="IPR015943">
    <property type="entry name" value="WD40/YVTN_repeat-like_dom_sf"/>
</dbReference>
<dbReference type="CDD" id="cd15482">
    <property type="entry name" value="Sialidase_non-viral"/>
    <property type="match status" value="1"/>
</dbReference>
<feature type="domain" description="Secretion system C-terminal sorting" evidence="5">
    <location>
        <begin position="700"/>
        <end position="766"/>
    </location>
</feature>
<dbReference type="EMBL" id="JAUGQQ010000018">
    <property type="protein sequence ID" value="MDN3725494.1"/>
    <property type="molecule type" value="Genomic_DNA"/>
</dbReference>